<reference evidence="5" key="1">
    <citation type="submission" date="2018-02" db="EMBL/GenBank/DDBJ databases">
        <authorList>
            <person name="Cohen D.B."/>
            <person name="Kent A.D."/>
        </authorList>
    </citation>
    <scope>NUCLEOTIDE SEQUENCE</scope>
</reference>
<dbReference type="PANTHER" id="PTHR12433">
    <property type="entry name" value="MEDIATOR OF RNA POLYMERASE II TRANSCRIPTION SUBUNIT 25"/>
    <property type="match status" value="1"/>
</dbReference>
<gene>
    <name evidence="5" type="ORF">FSB_LOCUS2185</name>
</gene>
<evidence type="ECO:0000256" key="3">
    <source>
        <dbReference type="SAM" id="MobiDB-lite"/>
    </source>
</evidence>
<proteinExistence type="inferred from homology"/>
<dbReference type="Pfam" id="PF11265">
    <property type="entry name" value="Med25_VWA"/>
    <property type="match status" value="1"/>
</dbReference>
<evidence type="ECO:0000256" key="1">
    <source>
        <dbReference type="ARBA" id="ARBA00009102"/>
    </source>
</evidence>
<sequence length="587" mass="64807">MVQCSNWTRDMETFLEWLIAFSFDGGGFDDAAIAEGLADALAMFPKPPNGSQTQEYFLEERHCILVAASNPFPLPMPLYLPKVNKGFSGIQMESCMADAKAVAGLFPQCFVTLSVISPKQFPKLRELYNEGNDNHSGTDPSLYNAKNPQFLVLLSEKFLEARAALDQLETMSTLSINIAVSVGTNSFPSDSDFRLDLSEEDITFLQNIFGEPSQDQTNSHAGNIPTEASNMPAVPEYWYVPPHGFSTSIPIEDEMMVELNPRQVTLSQNTSLANPTAVNGSTKGKLAQQHQIMTSAAEAEENFGGHSTMSIVKESPHEETPVFDWKAFLMDPESAPNTSTHLCTISSASGNLDNSKPAGLGTMSTEPQGVTYAGIHSPHLSMLSPIAKSEPFTSFQRTIGNENLRSRLSQGGQSSVSSSAGPSVSAVGEKENNNATDLDYKHDRYVTAWEGDISAKYQGIFVVISRIRAYKKITAAETLTADWPKTLQMVRVMPQYFFRDRSYDGPVDYMIFQSLTNHRAYEQLKEKDLCVRIDLPSQTLIFTPTDKKGRFIGTLFPGYFPPLKPPELQQDDEDIADEVEGNLMDEL</sequence>
<evidence type="ECO:0000259" key="4">
    <source>
        <dbReference type="Pfam" id="PF11265"/>
    </source>
</evidence>
<feature type="region of interest" description="Disordered" evidence="3">
    <location>
        <begin position="407"/>
        <end position="432"/>
    </location>
</feature>
<dbReference type="GO" id="GO:0016592">
    <property type="term" value="C:mediator complex"/>
    <property type="evidence" value="ECO:0007669"/>
    <property type="project" value="TreeGrafter"/>
</dbReference>
<organism evidence="5">
    <name type="scientific">Fagus sylvatica</name>
    <name type="common">Beechnut</name>
    <dbReference type="NCBI Taxonomy" id="28930"/>
    <lineage>
        <taxon>Eukaryota</taxon>
        <taxon>Viridiplantae</taxon>
        <taxon>Streptophyta</taxon>
        <taxon>Embryophyta</taxon>
        <taxon>Tracheophyta</taxon>
        <taxon>Spermatophyta</taxon>
        <taxon>Magnoliopsida</taxon>
        <taxon>eudicotyledons</taxon>
        <taxon>Gunneridae</taxon>
        <taxon>Pentapetalae</taxon>
        <taxon>rosids</taxon>
        <taxon>fabids</taxon>
        <taxon>Fagales</taxon>
        <taxon>Fagaceae</taxon>
        <taxon>Fagus</taxon>
    </lineage>
</organism>
<evidence type="ECO:0000256" key="2">
    <source>
        <dbReference type="ARBA" id="ARBA00019694"/>
    </source>
</evidence>
<dbReference type="InterPro" id="IPR021419">
    <property type="entry name" value="Mediator_Med25_VWA"/>
</dbReference>
<accession>A0A2N9EHS1</accession>
<feature type="compositionally biased region" description="Low complexity" evidence="3">
    <location>
        <begin position="407"/>
        <end position="427"/>
    </location>
</feature>
<dbReference type="GO" id="GO:0005667">
    <property type="term" value="C:transcription regulator complex"/>
    <property type="evidence" value="ECO:0007669"/>
    <property type="project" value="TreeGrafter"/>
</dbReference>
<dbReference type="EMBL" id="OIVN01000102">
    <property type="protein sequence ID" value="SPC74303.1"/>
    <property type="molecule type" value="Genomic_DNA"/>
</dbReference>
<dbReference type="GO" id="GO:0045944">
    <property type="term" value="P:positive regulation of transcription by RNA polymerase II"/>
    <property type="evidence" value="ECO:0007669"/>
    <property type="project" value="TreeGrafter"/>
</dbReference>
<evidence type="ECO:0000313" key="5">
    <source>
        <dbReference type="EMBL" id="SPC74303.1"/>
    </source>
</evidence>
<protein>
    <recommendedName>
        <fullName evidence="2">Mediator of RNA polymerase II transcription subunit 25</fullName>
    </recommendedName>
</protein>
<name>A0A2N9EHS1_FAGSY</name>
<dbReference type="AlphaFoldDB" id="A0A2N9EHS1"/>
<dbReference type="PANTHER" id="PTHR12433:SF12">
    <property type="entry name" value="MEDIATOR OF RNA POLYMERASE II TRANSCRIPTION SUBUNIT 25"/>
    <property type="match status" value="1"/>
</dbReference>
<feature type="domain" description="Mediator of RNA polymerase II transcription subunit 25 von Willebrand factor type A" evidence="4">
    <location>
        <begin position="1"/>
        <end position="156"/>
    </location>
</feature>
<comment type="similarity">
    <text evidence="1">Belongs to the Mediator complex subunit 25 family.</text>
</comment>